<dbReference type="InterPro" id="IPR013149">
    <property type="entry name" value="ADH-like_C"/>
</dbReference>
<dbReference type="EC" id="1.1.1.2" evidence="5"/>
<evidence type="ECO:0000256" key="2">
    <source>
        <dbReference type="ARBA" id="ARBA00022723"/>
    </source>
</evidence>
<evidence type="ECO:0000256" key="1">
    <source>
        <dbReference type="ARBA" id="ARBA00001947"/>
    </source>
</evidence>
<dbReference type="CDD" id="cd05283">
    <property type="entry name" value="CAD1"/>
    <property type="match status" value="1"/>
</dbReference>
<feature type="domain" description="Enoyl reductase (ER)" evidence="8">
    <location>
        <begin position="13"/>
        <end position="339"/>
    </location>
</feature>
<dbReference type="PANTHER" id="PTHR42683">
    <property type="entry name" value="ALDEHYDE REDUCTASE"/>
    <property type="match status" value="1"/>
</dbReference>
<gene>
    <name evidence="9" type="ORF">F5X71_20265</name>
</gene>
<dbReference type="InterPro" id="IPR002328">
    <property type="entry name" value="ADH_Zn_CS"/>
</dbReference>
<comment type="catalytic activity">
    <reaction evidence="6">
        <text>a primary alcohol + NADP(+) = an aldehyde + NADPH + H(+)</text>
        <dbReference type="Rhea" id="RHEA:15937"/>
        <dbReference type="ChEBI" id="CHEBI:15378"/>
        <dbReference type="ChEBI" id="CHEBI:15734"/>
        <dbReference type="ChEBI" id="CHEBI:17478"/>
        <dbReference type="ChEBI" id="CHEBI:57783"/>
        <dbReference type="ChEBI" id="CHEBI:58349"/>
        <dbReference type="EC" id="1.1.1.2"/>
    </reaction>
</comment>
<proteinExistence type="inferred from homology"/>
<dbReference type="SMART" id="SM00829">
    <property type="entry name" value="PKS_ER"/>
    <property type="match status" value="1"/>
</dbReference>
<evidence type="ECO:0000256" key="4">
    <source>
        <dbReference type="ARBA" id="ARBA00023002"/>
    </source>
</evidence>
<dbReference type="Proteomes" id="UP000501705">
    <property type="component" value="Chromosome"/>
</dbReference>
<dbReference type="Pfam" id="PF08240">
    <property type="entry name" value="ADH_N"/>
    <property type="match status" value="1"/>
</dbReference>
<sequence length="346" mass="36252">MSSTTALAASTAGSALEVTTIHRRTPGEHDVVIAIAYCGICHTDLHEVTGEWGPGIFPMVPGHEITGIVTAVGSSVTRFAPGDRVGVGPYVDSCGVCEYCRADAEHLCATVVHTYNARGYDGEPVHGGYSQAIVVNDRFVLAIPDNLALDAAAPLLCAGITVYTPLTRYQVAGKKIAVLGVGGLGHIAIKIAHAMGAEVTALGRGNAKKSDALRFGADHYFAADDSATFTDLAGHFDLILNTLSAPLDLNSFLALLRLNGTLVYLGIPGQPAHFHAASIVPAQRSITGSNSGGIRATQAMLDFCAAHAITADVEHVDAHHIADAYARLARGDVRYRFVLDTTTLDN</sequence>
<organism evidence="9 10">
    <name type="scientific">Nocardia brasiliensis</name>
    <dbReference type="NCBI Taxonomy" id="37326"/>
    <lineage>
        <taxon>Bacteria</taxon>
        <taxon>Bacillati</taxon>
        <taxon>Actinomycetota</taxon>
        <taxon>Actinomycetes</taxon>
        <taxon>Mycobacteriales</taxon>
        <taxon>Nocardiaceae</taxon>
        <taxon>Nocardia</taxon>
    </lineage>
</organism>
<dbReference type="InterPro" id="IPR036291">
    <property type="entry name" value="NAD(P)-bd_dom_sf"/>
</dbReference>
<reference evidence="9 10" key="1">
    <citation type="journal article" date="2019" name="ACS Chem. Biol.">
        <title>Identification and Mobilization of a Cryptic Antibiotic Biosynthesis Gene Locus from a Human-Pathogenic Nocardia Isolate.</title>
        <authorList>
            <person name="Herisse M."/>
            <person name="Ishida K."/>
            <person name="Porter J.L."/>
            <person name="Howden B."/>
            <person name="Hertweck C."/>
            <person name="Stinear T.P."/>
            <person name="Pidot S.J."/>
        </authorList>
    </citation>
    <scope>NUCLEOTIDE SEQUENCE [LARGE SCALE GENOMIC DNA]</scope>
    <source>
        <strain evidence="9 10">AUSMDU00024985</strain>
    </source>
</reference>
<dbReference type="EMBL" id="CP046171">
    <property type="protein sequence ID" value="QIS04350.1"/>
    <property type="molecule type" value="Genomic_DNA"/>
</dbReference>
<dbReference type="Gene3D" id="3.40.50.720">
    <property type="entry name" value="NAD(P)-binding Rossmann-like Domain"/>
    <property type="match status" value="1"/>
</dbReference>
<evidence type="ECO:0000313" key="10">
    <source>
        <dbReference type="Proteomes" id="UP000501705"/>
    </source>
</evidence>
<evidence type="ECO:0000313" key="9">
    <source>
        <dbReference type="EMBL" id="QIS04350.1"/>
    </source>
</evidence>
<evidence type="ECO:0000256" key="3">
    <source>
        <dbReference type="ARBA" id="ARBA00022833"/>
    </source>
</evidence>
<keyword evidence="2 7" id="KW-0479">Metal-binding</keyword>
<dbReference type="InterPro" id="IPR020843">
    <property type="entry name" value="ER"/>
</dbReference>
<dbReference type="Gene3D" id="3.90.180.10">
    <property type="entry name" value="Medium-chain alcohol dehydrogenases, catalytic domain"/>
    <property type="match status" value="1"/>
</dbReference>
<dbReference type="SUPFAM" id="SSF51735">
    <property type="entry name" value="NAD(P)-binding Rossmann-fold domains"/>
    <property type="match status" value="1"/>
</dbReference>
<dbReference type="Pfam" id="PF00107">
    <property type="entry name" value="ADH_zinc_N"/>
    <property type="match status" value="1"/>
</dbReference>
<dbReference type="InterPro" id="IPR013154">
    <property type="entry name" value="ADH-like_N"/>
</dbReference>
<evidence type="ECO:0000256" key="7">
    <source>
        <dbReference type="RuleBase" id="RU361277"/>
    </source>
</evidence>
<evidence type="ECO:0000259" key="8">
    <source>
        <dbReference type="SMART" id="SM00829"/>
    </source>
</evidence>
<name>A0A6G9XU20_NOCBR</name>
<comment type="cofactor">
    <cofactor evidence="1 7">
        <name>Zn(2+)</name>
        <dbReference type="ChEBI" id="CHEBI:29105"/>
    </cofactor>
</comment>
<protein>
    <recommendedName>
        <fullName evidence="5">alcohol dehydrogenase (NADP(+))</fullName>
        <ecNumber evidence="5">1.1.1.2</ecNumber>
    </recommendedName>
</protein>
<accession>A0A6G9XU20</accession>
<dbReference type="PROSITE" id="PS00059">
    <property type="entry name" value="ADH_ZINC"/>
    <property type="match status" value="1"/>
</dbReference>
<evidence type="ECO:0000256" key="6">
    <source>
        <dbReference type="ARBA" id="ARBA00048262"/>
    </source>
</evidence>
<dbReference type="InterPro" id="IPR047109">
    <property type="entry name" value="CAD-like"/>
</dbReference>
<keyword evidence="4" id="KW-0560">Oxidoreductase</keyword>
<dbReference type="AlphaFoldDB" id="A0A6G9XU20"/>
<evidence type="ECO:0000256" key="5">
    <source>
        <dbReference type="ARBA" id="ARBA00024074"/>
    </source>
</evidence>
<dbReference type="GO" id="GO:0008270">
    <property type="term" value="F:zinc ion binding"/>
    <property type="evidence" value="ECO:0007669"/>
    <property type="project" value="InterPro"/>
</dbReference>
<dbReference type="SUPFAM" id="SSF50129">
    <property type="entry name" value="GroES-like"/>
    <property type="match status" value="1"/>
</dbReference>
<dbReference type="InterPro" id="IPR011032">
    <property type="entry name" value="GroES-like_sf"/>
</dbReference>
<keyword evidence="3 7" id="KW-0862">Zinc</keyword>
<dbReference type="GO" id="GO:0008106">
    <property type="term" value="F:alcohol dehydrogenase (NADP+) activity"/>
    <property type="evidence" value="ECO:0007669"/>
    <property type="project" value="UniProtKB-EC"/>
</dbReference>
<comment type="similarity">
    <text evidence="7">Belongs to the zinc-containing alcohol dehydrogenase family.</text>
</comment>
<dbReference type="FunFam" id="3.40.50.720:FF:000022">
    <property type="entry name" value="Cinnamyl alcohol dehydrogenase"/>
    <property type="match status" value="1"/>
</dbReference>
<dbReference type="RefSeq" id="WP_167463470.1">
    <property type="nucleotide sequence ID" value="NZ_CP046171.1"/>
</dbReference>